<organism evidence="1 2">
    <name type="scientific">Ferrimonas marina</name>
    <dbReference type="NCBI Taxonomy" id="299255"/>
    <lineage>
        <taxon>Bacteria</taxon>
        <taxon>Pseudomonadati</taxon>
        <taxon>Pseudomonadota</taxon>
        <taxon>Gammaproteobacteria</taxon>
        <taxon>Alteromonadales</taxon>
        <taxon>Ferrimonadaceae</taxon>
        <taxon>Ferrimonas</taxon>
    </lineage>
</organism>
<name>A0A1M5N4M2_9GAMM</name>
<dbReference type="EMBL" id="FQXG01000001">
    <property type="protein sequence ID" value="SHG84526.1"/>
    <property type="molecule type" value="Genomic_DNA"/>
</dbReference>
<reference evidence="1 2" key="1">
    <citation type="submission" date="2016-11" db="EMBL/GenBank/DDBJ databases">
        <authorList>
            <person name="Jaros S."/>
            <person name="Januszkiewicz K."/>
            <person name="Wedrychowicz H."/>
        </authorList>
    </citation>
    <scope>NUCLEOTIDE SEQUENCE [LARGE SCALE GENOMIC DNA]</scope>
    <source>
        <strain evidence="1 2">DSM 16917</strain>
    </source>
</reference>
<proteinExistence type="predicted"/>
<protein>
    <submittedName>
        <fullName evidence="1">Uncharacterized protein</fullName>
    </submittedName>
</protein>
<dbReference type="STRING" id="299255.SAMN02745129_0895"/>
<dbReference type="Proteomes" id="UP000184268">
    <property type="component" value="Unassembled WGS sequence"/>
</dbReference>
<accession>A0A1M5N4M2</accession>
<dbReference type="RefSeq" id="WP_067654405.1">
    <property type="nucleotide sequence ID" value="NZ_FQXG01000001.1"/>
</dbReference>
<dbReference type="AlphaFoldDB" id="A0A1M5N4M2"/>
<keyword evidence="2" id="KW-1185">Reference proteome</keyword>
<evidence type="ECO:0000313" key="1">
    <source>
        <dbReference type="EMBL" id="SHG84526.1"/>
    </source>
</evidence>
<gene>
    <name evidence="1" type="ORF">SAMN02745129_0895</name>
</gene>
<sequence length="71" mass="8108">MPTPIPTPEDNISSEQVLEAAVDVTYAHLHKFGYHTDRARLRAKIYRRAQANAAWHKMARQTEEQDSDSGE</sequence>
<evidence type="ECO:0000313" key="2">
    <source>
        <dbReference type="Proteomes" id="UP000184268"/>
    </source>
</evidence>